<keyword evidence="3" id="KW-1185">Reference proteome</keyword>
<feature type="signal peptide" evidence="1">
    <location>
        <begin position="1"/>
        <end position="18"/>
    </location>
</feature>
<evidence type="ECO:0000313" key="2">
    <source>
        <dbReference type="EMBL" id="MBK0382777.1"/>
    </source>
</evidence>
<protein>
    <submittedName>
        <fullName evidence="2">Uncharacterized protein</fullName>
    </submittedName>
</protein>
<sequence length="175" mass="19690">MKNLFIILLITVSSSLFAQASNLDQIREDYIASINDSDMADKLCNQLEEIKNPSALIMAYLGSVQAIKAKHAWNPVSKMSYLKEGFGTINKAVAKDPNQLEVRFLRFSLQYYVPAFLGYSKNLINDKNKIISILRNAHTSKLDVDGDILKNMVNFMIDSKKCNAEEIAVLKKVLV</sequence>
<dbReference type="EMBL" id="JAEHFY010000008">
    <property type="protein sequence ID" value="MBK0382777.1"/>
    <property type="molecule type" value="Genomic_DNA"/>
</dbReference>
<keyword evidence="1" id="KW-0732">Signal</keyword>
<proteinExistence type="predicted"/>
<organism evidence="2 3">
    <name type="scientific">Pedobacter segetis</name>
    <dbReference type="NCBI Taxonomy" id="2793069"/>
    <lineage>
        <taxon>Bacteria</taxon>
        <taxon>Pseudomonadati</taxon>
        <taxon>Bacteroidota</taxon>
        <taxon>Sphingobacteriia</taxon>
        <taxon>Sphingobacteriales</taxon>
        <taxon>Sphingobacteriaceae</taxon>
        <taxon>Pedobacter</taxon>
    </lineage>
</organism>
<name>A0ABS1BIR4_9SPHI</name>
<gene>
    <name evidence="2" type="ORF">I5M32_07375</name>
</gene>
<dbReference type="RefSeq" id="WP_200585554.1">
    <property type="nucleotide sequence ID" value="NZ_JAEHFY010000008.1"/>
</dbReference>
<reference evidence="2 3" key="1">
    <citation type="submission" date="2020-12" db="EMBL/GenBank/DDBJ databases">
        <title>Bacterial novel species Pedobacter sp. SD-b isolated from soil.</title>
        <authorList>
            <person name="Jung H.-Y."/>
        </authorList>
    </citation>
    <scope>NUCLEOTIDE SEQUENCE [LARGE SCALE GENOMIC DNA]</scope>
    <source>
        <strain evidence="2 3">SD-b</strain>
    </source>
</reference>
<accession>A0ABS1BIR4</accession>
<feature type="chain" id="PRO_5045480348" evidence="1">
    <location>
        <begin position="19"/>
        <end position="175"/>
    </location>
</feature>
<evidence type="ECO:0000256" key="1">
    <source>
        <dbReference type="SAM" id="SignalP"/>
    </source>
</evidence>
<evidence type="ECO:0000313" key="3">
    <source>
        <dbReference type="Proteomes" id="UP000660024"/>
    </source>
</evidence>
<comment type="caution">
    <text evidence="2">The sequence shown here is derived from an EMBL/GenBank/DDBJ whole genome shotgun (WGS) entry which is preliminary data.</text>
</comment>
<dbReference type="Proteomes" id="UP000660024">
    <property type="component" value="Unassembled WGS sequence"/>
</dbReference>